<dbReference type="EC" id="2.7.13.3" evidence="2"/>
<keyword evidence="6" id="KW-0812">Transmembrane</keyword>
<keyword evidence="4 9" id="KW-0418">Kinase</keyword>
<dbReference type="InterPro" id="IPR011006">
    <property type="entry name" value="CheY-like_superfamily"/>
</dbReference>
<dbReference type="Proteomes" id="UP001549749">
    <property type="component" value="Unassembled WGS sequence"/>
</dbReference>
<feature type="transmembrane region" description="Helical" evidence="6">
    <location>
        <begin position="178"/>
        <end position="199"/>
    </location>
</feature>
<dbReference type="PANTHER" id="PTHR43047">
    <property type="entry name" value="TWO-COMPONENT HISTIDINE PROTEIN KINASE"/>
    <property type="match status" value="1"/>
</dbReference>
<comment type="caution">
    <text evidence="9">The sequence shown here is derived from an EMBL/GenBank/DDBJ whole genome shotgun (WGS) entry which is preliminary data.</text>
</comment>
<dbReference type="RefSeq" id="WP_354663202.1">
    <property type="nucleotide sequence ID" value="NZ_JBEXAC010000002.1"/>
</dbReference>
<protein>
    <recommendedName>
        <fullName evidence="2">histidine kinase</fullName>
        <ecNumber evidence="2">2.7.13.3</ecNumber>
    </recommendedName>
</protein>
<evidence type="ECO:0000259" key="7">
    <source>
        <dbReference type="PROSITE" id="PS50109"/>
    </source>
</evidence>
<dbReference type="SMART" id="SM00448">
    <property type="entry name" value="REC"/>
    <property type="match status" value="1"/>
</dbReference>
<keyword evidence="5" id="KW-0597">Phosphoprotein</keyword>
<keyword evidence="10" id="KW-1185">Reference proteome</keyword>
<dbReference type="Pfam" id="PF02518">
    <property type="entry name" value="HATPase_c"/>
    <property type="match status" value="1"/>
</dbReference>
<keyword evidence="6" id="KW-1133">Transmembrane helix</keyword>
<dbReference type="SUPFAM" id="SSF52172">
    <property type="entry name" value="CheY-like"/>
    <property type="match status" value="1"/>
</dbReference>
<accession>A0ABV2TC83</accession>
<gene>
    <name evidence="9" type="ORF">ABR189_24910</name>
</gene>
<dbReference type="EMBL" id="JBEXAC010000002">
    <property type="protein sequence ID" value="MET7000648.1"/>
    <property type="molecule type" value="Genomic_DNA"/>
</dbReference>
<evidence type="ECO:0000256" key="6">
    <source>
        <dbReference type="SAM" id="Phobius"/>
    </source>
</evidence>
<sequence length="583" mass="64907">MEIIKQFLQKLHLIANLYNKIATLGTDKVADVDRQSVVIVNSLAFITGSMVLSIGLFFYGLIHSKMLLYGVLFESSAFYSLLYLNSIGKHKAAKFGLIAVHSFSAVYFGALLGMVLCVELIAAFLIAFLLGGACLIFPGKKERAICMGIVAFLMVIIEANNYYQVIRPLELSHVNFYYFRWFSVGGMLVLLSVGIWLMVRSNMLLIQEMKNADVARRNFLSSTSHDLRTPMDAIYTAAQALKLHLKDSHRSLDLNAIESALKTILPASIYSKGIINDILDLSKIEAGIPAEIKKESFHTISWVHNFMEILAPLATQKGIKLTLRVDRIGIPAFIHTDRLKLTKLVVNLVINAIKYAPQDTEVVISLEYINPIFAISVHNHGMIPLELQPRLFDAYVRGENLDQTGNGLGLHIVDSLIKRLDGNISFISRADVGTEFIVQFQGIASEGAGLRPSDQIKEERDRSFIGKKILVIDDSETTLIALKALYKDSNLLYNAEDGLSGLQEAKLIRPDIIFLDSNMPKMSGLQTLQHIREDDNLRSVPVVLVSADAYKETNQLYMTAGASDFLSKPLDFSDIKSVMCRLL</sequence>
<evidence type="ECO:0000256" key="4">
    <source>
        <dbReference type="ARBA" id="ARBA00022777"/>
    </source>
</evidence>
<evidence type="ECO:0000256" key="1">
    <source>
        <dbReference type="ARBA" id="ARBA00000085"/>
    </source>
</evidence>
<feature type="domain" description="Response regulatory" evidence="8">
    <location>
        <begin position="468"/>
        <end position="583"/>
    </location>
</feature>
<keyword evidence="6" id="KW-0472">Membrane</keyword>
<dbReference type="InterPro" id="IPR036890">
    <property type="entry name" value="HATPase_C_sf"/>
</dbReference>
<dbReference type="SUPFAM" id="SSF55874">
    <property type="entry name" value="ATPase domain of HSP90 chaperone/DNA topoisomerase II/histidine kinase"/>
    <property type="match status" value="1"/>
</dbReference>
<feature type="modified residue" description="4-aspartylphosphate" evidence="5">
    <location>
        <position position="516"/>
    </location>
</feature>
<dbReference type="PANTHER" id="PTHR43047:SF72">
    <property type="entry name" value="OSMOSENSING HISTIDINE PROTEIN KINASE SLN1"/>
    <property type="match status" value="1"/>
</dbReference>
<feature type="transmembrane region" description="Helical" evidence="6">
    <location>
        <begin position="144"/>
        <end position="166"/>
    </location>
</feature>
<feature type="transmembrane region" description="Helical" evidence="6">
    <location>
        <begin position="66"/>
        <end position="84"/>
    </location>
</feature>
<name>A0ABV2TC83_9BACT</name>
<feature type="domain" description="Histidine kinase" evidence="7">
    <location>
        <begin position="222"/>
        <end position="444"/>
    </location>
</feature>
<feature type="transmembrane region" description="Helical" evidence="6">
    <location>
        <begin position="38"/>
        <end position="60"/>
    </location>
</feature>
<evidence type="ECO:0000259" key="8">
    <source>
        <dbReference type="PROSITE" id="PS50110"/>
    </source>
</evidence>
<dbReference type="PROSITE" id="PS50109">
    <property type="entry name" value="HIS_KIN"/>
    <property type="match status" value="1"/>
</dbReference>
<dbReference type="InterPro" id="IPR003594">
    <property type="entry name" value="HATPase_dom"/>
</dbReference>
<dbReference type="InterPro" id="IPR036097">
    <property type="entry name" value="HisK_dim/P_sf"/>
</dbReference>
<dbReference type="InterPro" id="IPR001789">
    <property type="entry name" value="Sig_transdc_resp-reg_receiver"/>
</dbReference>
<keyword evidence="3 9" id="KW-0808">Transferase</keyword>
<dbReference type="SMART" id="SM00388">
    <property type="entry name" value="HisKA"/>
    <property type="match status" value="1"/>
</dbReference>
<proteinExistence type="predicted"/>
<evidence type="ECO:0000313" key="9">
    <source>
        <dbReference type="EMBL" id="MET7000648.1"/>
    </source>
</evidence>
<evidence type="ECO:0000256" key="5">
    <source>
        <dbReference type="PROSITE-ProRule" id="PRU00169"/>
    </source>
</evidence>
<evidence type="ECO:0000256" key="2">
    <source>
        <dbReference type="ARBA" id="ARBA00012438"/>
    </source>
</evidence>
<dbReference type="CDD" id="cd00075">
    <property type="entry name" value="HATPase"/>
    <property type="match status" value="1"/>
</dbReference>
<dbReference type="Gene3D" id="3.30.565.10">
    <property type="entry name" value="Histidine kinase-like ATPase, C-terminal domain"/>
    <property type="match status" value="1"/>
</dbReference>
<evidence type="ECO:0000313" key="10">
    <source>
        <dbReference type="Proteomes" id="UP001549749"/>
    </source>
</evidence>
<dbReference type="Gene3D" id="3.40.50.2300">
    <property type="match status" value="1"/>
</dbReference>
<organism evidence="9 10">
    <name type="scientific">Chitinophaga defluvii</name>
    <dbReference type="NCBI Taxonomy" id="3163343"/>
    <lineage>
        <taxon>Bacteria</taxon>
        <taxon>Pseudomonadati</taxon>
        <taxon>Bacteroidota</taxon>
        <taxon>Chitinophagia</taxon>
        <taxon>Chitinophagales</taxon>
        <taxon>Chitinophagaceae</taxon>
        <taxon>Chitinophaga</taxon>
    </lineage>
</organism>
<dbReference type="InterPro" id="IPR005467">
    <property type="entry name" value="His_kinase_dom"/>
</dbReference>
<dbReference type="PROSITE" id="PS50110">
    <property type="entry name" value="RESPONSE_REGULATORY"/>
    <property type="match status" value="1"/>
</dbReference>
<dbReference type="Gene3D" id="1.10.287.130">
    <property type="match status" value="1"/>
</dbReference>
<dbReference type="Pfam" id="PF00512">
    <property type="entry name" value="HisKA"/>
    <property type="match status" value="1"/>
</dbReference>
<dbReference type="GO" id="GO:0004673">
    <property type="term" value="F:protein histidine kinase activity"/>
    <property type="evidence" value="ECO:0007669"/>
    <property type="project" value="UniProtKB-EC"/>
</dbReference>
<dbReference type="SUPFAM" id="SSF47384">
    <property type="entry name" value="Homodimeric domain of signal transducing histidine kinase"/>
    <property type="match status" value="1"/>
</dbReference>
<evidence type="ECO:0000256" key="3">
    <source>
        <dbReference type="ARBA" id="ARBA00022679"/>
    </source>
</evidence>
<dbReference type="Pfam" id="PF00072">
    <property type="entry name" value="Response_reg"/>
    <property type="match status" value="1"/>
</dbReference>
<dbReference type="InterPro" id="IPR003661">
    <property type="entry name" value="HisK_dim/P_dom"/>
</dbReference>
<reference evidence="9 10" key="1">
    <citation type="submission" date="2024-06" db="EMBL/GenBank/DDBJ databases">
        <title>Chitinophaga defluvii sp. nov., isolated from municipal sewage.</title>
        <authorList>
            <person name="Zhang L."/>
        </authorList>
    </citation>
    <scope>NUCLEOTIDE SEQUENCE [LARGE SCALE GENOMIC DNA]</scope>
    <source>
        <strain evidence="9 10">H8</strain>
    </source>
</reference>
<comment type="catalytic activity">
    <reaction evidence="1">
        <text>ATP + protein L-histidine = ADP + protein N-phospho-L-histidine.</text>
        <dbReference type="EC" id="2.7.13.3"/>
    </reaction>
</comment>
<dbReference type="SMART" id="SM00387">
    <property type="entry name" value="HATPase_c"/>
    <property type="match status" value="1"/>
</dbReference>
<dbReference type="CDD" id="cd00082">
    <property type="entry name" value="HisKA"/>
    <property type="match status" value="1"/>
</dbReference>